<dbReference type="Gene3D" id="1.10.600.10">
    <property type="entry name" value="Farnesyl Diphosphate Synthase"/>
    <property type="match status" value="1"/>
</dbReference>
<evidence type="ECO:0008006" key="3">
    <source>
        <dbReference type="Google" id="ProtNLM"/>
    </source>
</evidence>
<evidence type="ECO:0000313" key="2">
    <source>
        <dbReference type="Proteomes" id="UP000283895"/>
    </source>
</evidence>
<dbReference type="Proteomes" id="UP000283895">
    <property type="component" value="Unassembled WGS sequence"/>
</dbReference>
<dbReference type="SUPFAM" id="SSF48576">
    <property type="entry name" value="Terpenoid synthases"/>
    <property type="match status" value="1"/>
</dbReference>
<keyword evidence="2" id="KW-1185">Reference proteome</keyword>
<comment type="caution">
    <text evidence="1">The sequence shown here is derived from an EMBL/GenBank/DDBJ whole genome shotgun (WGS) entry which is preliminary data.</text>
</comment>
<dbReference type="Pfam" id="PF19086">
    <property type="entry name" value="Terpene_syn_C_2"/>
    <property type="match status" value="1"/>
</dbReference>
<name>A0A423V7N4_9PEZI</name>
<gene>
    <name evidence="1" type="ORF">VMCG_10850</name>
</gene>
<accession>A0A423V7N4</accession>
<dbReference type="EMBL" id="LKEA01000130">
    <property type="protein sequence ID" value="ROV86801.1"/>
    <property type="molecule type" value="Genomic_DNA"/>
</dbReference>
<reference evidence="1 2" key="1">
    <citation type="submission" date="2015-09" db="EMBL/GenBank/DDBJ databases">
        <title>Host preference determinants of Valsa canker pathogens revealed by comparative genomics.</title>
        <authorList>
            <person name="Yin Z."/>
            <person name="Huang L."/>
        </authorList>
    </citation>
    <scope>NUCLEOTIDE SEQUENCE [LARGE SCALE GENOMIC DNA]</scope>
    <source>
        <strain evidence="1 2">03-1</strain>
    </source>
</reference>
<organism evidence="1 2">
    <name type="scientific">Cytospora schulzeri</name>
    <dbReference type="NCBI Taxonomy" id="448051"/>
    <lineage>
        <taxon>Eukaryota</taxon>
        <taxon>Fungi</taxon>
        <taxon>Dikarya</taxon>
        <taxon>Ascomycota</taxon>
        <taxon>Pezizomycotina</taxon>
        <taxon>Sordariomycetes</taxon>
        <taxon>Sordariomycetidae</taxon>
        <taxon>Diaporthales</taxon>
        <taxon>Cytosporaceae</taxon>
        <taxon>Cytospora</taxon>
    </lineage>
</organism>
<dbReference type="STRING" id="356882.A0A423V7N4"/>
<dbReference type="InterPro" id="IPR008949">
    <property type="entry name" value="Isoprenoid_synthase_dom_sf"/>
</dbReference>
<evidence type="ECO:0000313" key="1">
    <source>
        <dbReference type="EMBL" id="ROV86801.1"/>
    </source>
</evidence>
<dbReference type="OrthoDB" id="2861623at2759"/>
<sequence>MSPPVANPIAATSRVNNEREALLSSIKGQIITIPDLKPDFNDWKGIQSRHVSPWLEPLREKVRTRLEIFDFDKAKRDRLEAADFALFTSLWWPDTPSLAHSEILAYLVIWLFTWDDEIDEPTGAYTDDARGAQTYRDHTLQFVGACLGLHEHGFRPQNRIVQSFDAIGNAMSASYDLCQRQRFFDEIARFMMASEAEQVCRLHGRLFTLEEYWQVRMGTSAVYIGSAAGEFSMGCSSPLPLEVMQCSAMKALWDETNIIISITNDLLSLRKEMKLGCIDSIVPLTFAVTKDLQVASSAVLTSLRASKKRFDEAASMLSMGDSSWTEVESGVQKQIERFIQVQRSNCP</sequence>
<dbReference type="AlphaFoldDB" id="A0A423V7N4"/>
<proteinExistence type="predicted"/>
<protein>
    <recommendedName>
        <fullName evidence="3">Terpene synthase</fullName>
    </recommendedName>
</protein>